<evidence type="ECO:0000259" key="1">
    <source>
        <dbReference type="Pfam" id="PF01609"/>
    </source>
</evidence>
<dbReference type="Pfam" id="PF01609">
    <property type="entry name" value="DDE_Tnp_1"/>
    <property type="match status" value="1"/>
</dbReference>
<dbReference type="PANTHER" id="PTHR34631:SF3">
    <property type="entry name" value="ISSOD12 TRANSPOSASE TNPA_ISSOD12"/>
    <property type="match status" value="1"/>
</dbReference>
<dbReference type="NCBIfam" id="NF033579">
    <property type="entry name" value="transpos_IS5_2"/>
    <property type="match status" value="1"/>
</dbReference>
<dbReference type="InterPro" id="IPR002559">
    <property type="entry name" value="Transposase_11"/>
</dbReference>
<dbReference type="GO" id="GO:0006313">
    <property type="term" value="P:DNA transposition"/>
    <property type="evidence" value="ECO:0007669"/>
    <property type="project" value="InterPro"/>
</dbReference>
<proteinExistence type="predicted"/>
<evidence type="ECO:0000313" key="3">
    <source>
        <dbReference type="Proteomes" id="UP000612009"/>
    </source>
</evidence>
<reference evidence="2" key="1">
    <citation type="submission" date="2020-10" db="EMBL/GenBank/DDBJ databases">
        <authorList>
            <person name="Hahn C.J."/>
            <person name="Laso-Perez R."/>
            <person name="Vulcano F."/>
            <person name="Vaziourakis K.-M."/>
            <person name="Stokke R."/>
            <person name="Steen I.H."/>
            <person name="Teske A."/>
            <person name="Boetius A."/>
            <person name="Liebeke M."/>
            <person name="Amann R."/>
            <person name="Knittel K."/>
        </authorList>
    </citation>
    <scope>NUCLEOTIDE SEQUENCE</scope>
    <source>
        <strain evidence="2">Gfbio:e3339647-f889-4370-9287-4fb5cb688e4c:AG392J18_GoMArc1</strain>
    </source>
</reference>
<protein>
    <submittedName>
        <fullName evidence="2">Transposase DDE domain protein</fullName>
    </submittedName>
</protein>
<dbReference type="EMBL" id="CAJHIR010000054">
    <property type="protein sequence ID" value="CAD6494477.1"/>
    <property type="molecule type" value="Genomic_DNA"/>
</dbReference>
<feature type="domain" description="Transposase IS4-like" evidence="1">
    <location>
        <begin position="15"/>
        <end position="196"/>
    </location>
</feature>
<dbReference type="GO" id="GO:0003677">
    <property type="term" value="F:DNA binding"/>
    <property type="evidence" value="ECO:0007669"/>
    <property type="project" value="InterPro"/>
</dbReference>
<name>A0A811TJ31_9EURY</name>
<comment type="caution">
    <text evidence="2">The sequence shown here is derived from an EMBL/GenBank/DDBJ whole genome shotgun (WGS) entry which is preliminary data.</text>
</comment>
<dbReference type="InterPro" id="IPR053172">
    <property type="entry name" value="Tn903_transposase"/>
</dbReference>
<sequence>MELELSDTIKNKDEDIIIAVDSSGVKVTNRGEWMREKWRIHRGWIKAHIAVNVNTKEIVAIEVTDEQTSDGDKFEDLIEVSEETIGYDKIKRALGDGAYDTKGSFGFLHKKGMESGIKTRKDASTKAKGSPYRAKCVRERKKLGYDEWKKKYDYGMRWAVEGTYSSVKRIFGESVRASSNSGMFKEVIMKFTFYNMLLNWA</sequence>
<dbReference type="InterPro" id="IPR053520">
    <property type="entry name" value="Transposase_Tn903"/>
</dbReference>
<dbReference type="GO" id="GO:0004803">
    <property type="term" value="F:transposase activity"/>
    <property type="evidence" value="ECO:0007669"/>
    <property type="project" value="InterPro"/>
</dbReference>
<dbReference type="AlphaFoldDB" id="A0A811TJ31"/>
<organism evidence="2 3">
    <name type="scientific">Candidatus Argoarchaeum ethanivorans</name>
    <dbReference type="NCBI Taxonomy" id="2608793"/>
    <lineage>
        <taxon>Archaea</taxon>
        <taxon>Methanobacteriati</taxon>
        <taxon>Methanobacteriota</taxon>
        <taxon>Stenosarchaea group</taxon>
        <taxon>Methanomicrobia</taxon>
        <taxon>Methanosarcinales</taxon>
        <taxon>Methanosarcinales incertae sedis</taxon>
        <taxon>GOM Arc I cluster</taxon>
        <taxon>Candidatus Argoarchaeum</taxon>
    </lineage>
</organism>
<dbReference type="PANTHER" id="PTHR34631">
    <property type="match status" value="1"/>
</dbReference>
<accession>A0A811TJ31</accession>
<evidence type="ECO:0000313" key="2">
    <source>
        <dbReference type="EMBL" id="CAD6494477.1"/>
    </source>
</evidence>
<gene>
    <name evidence="2" type="ORF">LAKADJCE_00783</name>
</gene>
<dbReference type="Proteomes" id="UP000612009">
    <property type="component" value="Unassembled WGS sequence"/>
</dbReference>